<gene>
    <name evidence="1" type="ORF">J2S07_000439</name>
</gene>
<proteinExistence type="predicted"/>
<evidence type="ECO:0000313" key="2">
    <source>
        <dbReference type="Proteomes" id="UP001231362"/>
    </source>
</evidence>
<protein>
    <submittedName>
        <fullName evidence="1">Uncharacterized protein</fullName>
    </submittedName>
</protein>
<comment type="caution">
    <text evidence="1">The sequence shown here is derived from an EMBL/GenBank/DDBJ whole genome shotgun (WGS) entry which is preliminary data.</text>
</comment>
<dbReference type="EMBL" id="JAUSTU010000002">
    <property type="protein sequence ID" value="MDQ0154135.1"/>
    <property type="molecule type" value="Genomic_DNA"/>
</dbReference>
<reference evidence="1 2" key="1">
    <citation type="submission" date="2023-07" db="EMBL/GenBank/DDBJ databases">
        <title>Genomic Encyclopedia of Type Strains, Phase IV (KMG-IV): sequencing the most valuable type-strain genomes for metagenomic binning, comparative biology and taxonomic classification.</title>
        <authorList>
            <person name="Goeker M."/>
        </authorList>
    </citation>
    <scope>NUCLEOTIDE SEQUENCE [LARGE SCALE GENOMIC DNA]</scope>
    <source>
        <strain evidence="1 2">DSM 23948</strain>
    </source>
</reference>
<evidence type="ECO:0000313" key="1">
    <source>
        <dbReference type="EMBL" id="MDQ0154135.1"/>
    </source>
</evidence>
<dbReference type="Proteomes" id="UP001231362">
    <property type="component" value="Unassembled WGS sequence"/>
</dbReference>
<organism evidence="1 2">
    <name type="scientific">Anoxybacillus andreesenii</name>
    <dbReference type="NCBI Taxonomy" id="1325932"/>
    <lineage>
        <taxon>Bacteria</taxon>
        <taxon>Bacillati</taxon>
        <taxon>Bacillota</taxon>
        <taxon>Bacilli</taxon>
        <taxon>Bacillales</taxon>
        <taxon>Anoxybacillaceae</taxon>
        <taxon>Anoxybacillus</taxon>
    </lineage>
</organism>
<sequence>MKALFGRKFTDIKELREATENAKKRGVRGSDYTVTREVELSDHEFKKFCSDFFNEQPWIERTDGGSNASGELRCIRVKNVETGERVLVNTEGYEYPRYTAIEE</sequence>
<name>A0ABT9UZL1_9BACL</name>
<keyword evidence="2" id="KW-1185">Reference proteome</keyword>
<accession>A0ABT9UZL1</accession>
<dbReference type="RefSeq" id="WP_160549532.1">
    <property type="nucleotide sequence ID" value="NZ_JAUSTU010000002.1"/>
</dbReference>